<dbReference type="AlphaFoldDB" id="A0A5J9V989"/>
<evidence type="ECO:0000256" key="3">
    <source>
        <dbReference type="PROSITE-ProRule" id="PRU00176"/>
    </source>
</evidence>
<dbReference type="GO" id="GO:0030619">
    <property type="term" value="F:U1 snRNA binding"/>
    <property type="evidence" value="ECO:0007669"/>
    <property type="project" value="InterPro"/>
</dbReference>
<dbReference type="GO" id="GO:0071004">
    <property type="term" value="C:U2-type prespliceosome"/>
    <property type="evidence" value="ECO:0007669"/>
    <property type="project" value="TreeGrafter"/>
</dbReference>
<proteinExistence type="predicted"/>
<dbReference type="GO" id="GO:0071011">
    <property type="term" value="C:precatalytic spliceosome"/>
    <property type="evidence" value="ECO:0007669"/>
    <property type="project" value="TreeGrafter"/>
</dbReference>
<evidence type="ECO:0000256" key="4">
    <source>
        <dbReference type="SAM" id="MobiDB-lite"/>
    </source>
</evidence>
<name>A0A5J9V989_9POAL</name>
<evidence type="ECO:0000259" key="5">
    <source>
        <dbReference type="PROSITE" id="PS50102"/>
    </source>
</evidence>
<feature type="region of interest" description="Disordered" evidence="4">
    <location>
        <begin position="267"/>
        <end position="489"/>
    </location>
</feature>
<keyword evidence="3" id="KW-0694">RNA-binding</keyword>
<dbReference type="PROSITE" id="PS50102">
    <property type="entry name" value="RRM"/>
    <property type="match status" value="1"/>
</dbReference>
<reference evidence="6 7" key="1">
    <citation type="journal article" date="2019" name="Sci. Rep.">
        <title>A high-quality genome of Eragrostis curvula grass provides insights into Poaceae evolution and supports new strategies to enhance forage quality.</title>
        <authorList>
            <person name="Carballo J."/>
            <person name="Santos B.A.C.M."/>
            <person name="Zappacosta D."/>
            <person name="Garbus I."/>
            <person name="Selva J.P."/>
            <person name="Gallo C.A."/>
            <person name="Diaz A."/>
            <person name="Albertini E."/>
            <person name="Caccamo M."/>
            <person name="Echenique V."/>
        </authorList>
    </citation>
    <scope>NUCLEOTIDE SEQUENCE [LARGE SCALE GENOMIC DNA]</scope>
    <source>
        <strain evidence="7">cv. Victoria</strain>
        <tissue evidence="6">Leaf</tissue>
    </source>
</reference>
<keyword evidence="2" id="KW-0539">Nucleus</keyword>
<evidence type="ECO:0000256" key="1">
    <source>
        <dbReference type="ARBA" id="ARBA00004123"/>
    </source>
</evidence>
<dbReference type="Gramene" id="TVU32064">
    <property type="protein sequence ID" value="TVU32064"/>
    <property type="gene ID" value="EJB05_23782"/>
</dbReference>
<dbReference type="Pfam" id="PF12220">
    <property type="entry name" value="U1snRNP70_N"/>
    <property type="match status" value="1"/>
</dbReference>
<dbReference type="PANTHER" id="PTHR13952:SF22">
    <property type="entry name" value="RRM DOMAIN-CONTAINING PROTEIN"/>
    <property type="match status" value="1"/>
</dbReference>
<accession>A0A5J9V989</accession>
<dbReference type="PANTHER" id="PTHR13952">
    <property type="entry name" value="U1 SMALL NUCLEAR RIBONUCLEOPROTEIN 70 KD"/>
    <property type="match status" value="1"/>
</dbReference>
<evidence type="ECO:0000256" key="2">
    <source>
        <dbReference type="ARBA" id="ARBA00023242"/>
    </source>
</evidence>
<dbReference type="EMBL" id="RWGY01000011">
    <property type="protein sequence ID" value="TVU32064.1"/>
    <property type="molecule type" value="Genomic_DNA"/>
</dbReference>
<organism evidence="6 7">
    <name type="scientific">Eragrostis curvula</name>
    <name type="common">weeping love grass</name>
    <dbReference type="NCBI Taxonomy" id="38414"/>
    <lineage>
        <taxon>Eukaryota</taxon>
        <taxon>Viridiplantae</taxon>
        <taxon>Streptophyta</taxon>
        <taxon>Embryophyta</taxon>
        <taxon>Tracheophyta</taxon>
        <taxon>Spermatophyta</taxon>
        <taxon>Magnoliopsida</taxon>
        <taxon>Liliopsida</taxon>
        <taxon>Poales</taxon>
        <taxon>Poaceae</taxon>
        <taxon>PACMAD clade</taxon>
        <taxon>Chloridoideae</taxon>
        <taxon>Eragrostideae</taxon>
        <taxon>Eragrostidinae</taxon>
        <taxon>Eragrostis</taxon>
    </lineage>
</organism>
<dbReference type="Proteomes" id="UP000324897">
    <property type="component" value="Chromosome 1"/>
</dbReference>
<gene>
    <name evidence="6" type="ORF">EJB05_23782</name>
</gene>
<dbReference type="FunFam" id="3.30.70.330:FF:000132">
    <property type="entry name" value="Small nuclear ribonucleoprotein U11/U12 subunit 35"/>
    <property type="match status" value="1"/>
</dbReference>
<evidence type="ECO:0000313" key="6">
    <source>
        <dbReference type="EMBL" id="TVU32064.1"/>
    </source>
</evidence>
<evidence type="ECO:0000313" key="7">
    <source>
        <dbReference type="Proteomes" id="UP000324897"/>
    </source>
</evidence>
<dbReference type="InterPro" id="IPR022023">
    <property type="entry name" value="U1snRNP70_N"/>
</dbReference>
<comment type="caution">
    <text evidence="6">The sequence shown here is derived from an EMBL/GenBank/DDBJ whole genome shotgun (WGS) entry which is preliminary data.</text>
</comment>
<dbReference type="InterPro" id="IPR000504">
    <property type="entry name" value="RRM_dom"/>
</dbReference>
<dbReference type="InterPro" id="IPR051183">
    <property type="entry name" value="U1_U11-U12_snRNP_70-35kDa"/>
</dbReference>
<comment type="subcellular location">
    <subcellularLocation>
        <location evidence="1">Nucleus</location>
    </subcellularLocation>
</comment>
<dbReference type="InterPro" id="IPR035979">
    <property type="entry name" value="RBD_domain_sf"/>
</dbReference>
<dbReference type="InterPro" id="IPR012677">
    <property type="entry name" value="Nucleotide-bd_a/b_plait_sf"/>
</dbReference>
<dbReference type="GO" id="GO:0000398">
    <property type="term" value="P:mRNA splicing, via spliceosome"/>
    <property type="evidence" value="ECO:0007669"/>
    <property type="project" value="TreeGrafter"/>
</dbReference>
<dbReference type="SUPFAM" id="SSF54928">
    <property type="entry name" value="RNA-binding domain, RBD"/>
    <property type="match status" value="1"/>
</dbReference>
<sequence>MGEYGNAMMRNPDAGVQYRAKAQDRTNAKLIAHPTGLPPNLLRLFDPRPPLEYKPPAEKRELPAYSGIAQFVSQFAEPGDTEYAPPVPKSETRYVLMISCEDNYNFLIGYAEKKAKVRELKLEQGATKVAEGLQKYDPQSDPNATGDPYKTLFVGRLSYETSERNLKKEFEAYGPIKRCIFPTFADQPDFDFVPSVDVYSISVLIWKLYTCKACLVTDKETKKSRGYAFIEYVHTRDMKNAYKHADGRKVDNRRVLVDVERGRTVPNWRPRRLGGGLGSSRISGEVADHKPPSREQKLAGRPRMEDYRRDGHHADRERQKSRERVRGRDQVERAHARSHERARDRESKEERHIHRNRDRTREHDQVTDRGRDCGHDRDRHGKDKPRYHGRDYDRVREHERSHDRGRDRGRDREGAGHKRNRGQLHDRDAEYGNVETKRGRNMADYGQDGHGHETDCSKEHDYYQEDPYGKMSGNYRAPPKNLEPEAAEKDVPSCHDEYLHEKGTLEICLSFHDHVEEG</sequence>
<protein>
    <recommendedName>
        <fullName evidence="5">RRM domain-containing protein</fullName>
    </recommendedName>
</protein>
<feature type="compositionally biased region" description="Basic and acidic residues" evidence="4">
    <location>
        <begin position="286"/>
        <end position="352"/>
    </location>
</feature>
<feature type="compositionally biased region" description="Basic and acidic residues" evidence="4">
    <location>
        <begin position="447"/>
        <end position="463"/>
    </location>
</feature>
<dbReference type="GO" id="GO:0003729">
    <property type="term" value="F:mRNA binding"/>
    <property type="evidence" value="ECO:0007669"/>
    <property type="project" value="TreeGrafter"/>
</dbReference>
<dbReference type="SMART" id="SM00360">
    <property type="entry name" value="RRM"/>
    <property type="match status" value="1"/>
</dbReference>
<dbReference type="GO" id="GO:0005685">
    <property type="term" value="C:U1 snRNP"/>
    <property type="evidence" value="ECO:0007669"/>
    <property type="project" value="TreeGrafter"/>
</dbReference>
<dbReference type="CDD" id="cd12236">
    <property type="entry name" value="RRM_snRNP70"/>
    <property type="match status" value="1"/>
</dbReference>
<keyword evidence="7" id="KW-1185">Reference proteome</keyword>
<feature type="compositionally biased region" description="Basic and acidic residues" evidence="4">
    <location>
        <begin position="423"/>
        <end position="438"/>
    </location>
</feature>
<feature type="compositionally biased region" description="Basic and acidic residues" evidence="4">
    <location>
        <begin position="359"/>
        <end position="416"/>
    </location>
</feature>
<dbReference type="OrthoDB" id="4207594at2759"/>
<dbReference type="Pfam" id="PF00076">
    <property type="entry name" value="RRM_1"/>
    <property type="match status" value="2"/>
</dbReference>
<feature type="domain" description="RRM" evidence="5">
    <location>
        <begin position="150"/>
        <end position="262"/>
    </location>
</feature>
<dbReference type="InterPro" id="IPR034143">
    <property type="entry name" value="snRNP70_RRM"/>
</dbReference>
<dbReference type="Gene3D" id="3.30.70.330">
    <property type="match status" value="1"/>
</dbReference>